<dbReference type="EMBL" id="MCHY01000009">
    <property type="protein sequence ID" value="RKD23068.1"/>
    <property type="molecule type" value="Genomic_DNA"/>
</dbReference>
<dbReference type="PROSITE" id="PS00153">
    <property type="entry name" value="ATPASE_GAMMA"/>
    <property type="match status" value="1"/>
</dbReference>
<keyword evidence="4 10" id="KW-0813">Transport</keyword>
<keyword evidence="6 10" id="KW-0406">Ion transport</keyword>
<dbReference type="GO" id="GO:0046933">
    <property type="term" value="F:proton-transporting ATP synthase activity, rotational mechanism"/>
    <property type="evidence" value="ECO:0007669"/>
    <property type="project" value="UniProtKB-UniRule"/>
</dbReference>
<comment type="function">
    <text evidence="1 10">Produces ATP from ADP in the presence of a proton gradient across the membrane. The gamma chain is believed to be important in regulating ATPase activity and the flow of protons through the CF(0) complex.</text>
</comment>
<keyword evidence="9 10" id="KW-0066">ATP synthesis</keyword>
<comment type="subcellular location">
    <subcellularLocation>
        <location evidence="10">Cell membrane</location>
        <topology evidence="10">Peripheral membrane protein</topology>
    </subcellularLocation>
    <subcellularLocation>
        <location evidence="2">Membrane</location>
        <topology evidence="2">Peripheral membrane protein</topology>
    </subcellularLocation>
</comment>
<dbReference type="GO" id="GO:0045259">
    <property type="term" value="C:proton-transporting ATP synthase complex"/>
    <property type="evidence" value="ECO:0007669"/>
    <property type="project" value="UniProtKB-KW"/>
</dbReference>
<dbReference type="InterPro" id="IPR000131">
    <property type="entry name" value="ATP_synth_F1_gsu"/>
</dbReference>
<dbReference type="CDD" id="cd12151">
    <property type="entry name" value="F1-ATPase_gamma"/>
    <property type="match status" value="1"/>
</dbReference>
<evidence type="ECO:0000256" key="3">
    <source>
        <dbReference type="ARBA" id="ARBA00007681"/>
    </source>
</evidence>
<comment type="subunit">
    <text evidence="10">F-type ATPases have 2 components, CF(1) - the catalytic core - and CF(0) - the membrane proton channel. CF(1) has five subunits: alpha(3), beta(3), gamma(1), delta(1), epsilon(1). CF(0) has three main subunits: a, b and c.</text>
</comment>
<dbReference type="Gene3D" id="3.40.1380.10">
    <property type="match status" value="1"/>
</dbReference>
<dbReference type="OrthoDB" id="9812769at2"/>
<evidence type="ECO:0000256" key="10">
    <source>
        <dbReference type="HAMAP-Rule" id="MF_00815"/>
    </source>
</evidence>
<evidence type="ECO:0000256" key="7">
    <source>
        <dbReference type="ARBA" id="ARBA00023136"/>
    </source>
</evidence>
<dbReference type="GO" id="GO:0042777">
    <property type="term" value="P:proton motive force-driven plasma membrane ATP synthesis"/>
    <property type="evidence" value="ECO:0007669"/>
    <property type="project" value="UniProtKB-UniRule"/>
</dbReference>
<proteinExistence type="inferred from homology"/>
<dbReference type="AlphaFoldDB" id="A0A419SH10"/>
<evidence type="ECO:0000256" key="8">
    <source>
        <dbReference type="ARBA" id="ARBA00023196"/>
    </source>
</evidence>
<dbReference type="HAMAP" id="MF_00815">
    <property type="entry name" value="ATP_synth_gamma_bact"/>
    <property type="match status" value="1"/>
</dbReference>
<evidence type="ECO:0000256" key="4">
    <source>
        <dbReference type="ARBA" id="ARBA00022448"/>
    </source>
</evidence>
<dbReference type="Gene3D" id="1.10.287.80">
    <property type="entry name" value="ATP synthase, gamma subunit, helix hairpin domain"/>
    <property type="match status" value="2"/>
</dbReference>
<sequence>MAAGIREIRRKIRSVTNTRQITRAMEMVAAAKLRRAQERAQSSRPYSEKMQDVIHSIAKATTASHPMLETRPIKKTGYLVISADRGLAGGLTSNLMRKIVATIEERHQNHDEFVLFVAGKKGRDFLSKRGYPILDSVVDIPDSPNFADIQSIANQAVNLFAEEEIDELNLFYSEFQSALSQVPTEIRLLPLAEVEQDTAQESDSSGMVLEYEYEPSPEAVLEVLLPRYAETLIFSALLESKASFQGAQMTAMGSASENASELIDDLTLMFNRSRQAAITQEISEIVAGANA</sequence>
<keyword evidence="7 10" id="KW-0472">Membrane</keyword>
<dbReference type="NCBIfam" id="TIGR01146">
    <property type="entry name" value="ATPsyn_F1gamma"/>
    <property type="match status" value="1"/>
</dbReference>
<evidence type="ECO:0000313" key="11">
    <source>
        <dbReference type="EMBL" id="RKD23068.1"/>
    </source>
</evidence>
<dbReference type="Proteomes" id="UP000284219">
    <property type="component" value="Unassembled WGS sequence"/>
</dbReference>
<reference evidence="11 12" key="1">
    <citation type="submission" date="2016-08" db="EMBL/GenBank/DDBJ databases">
        <title>Novel Firmicute Genomes.</title>
        <authorList>
            <person name="Poppleton D.I."/>
            <person name="Gribaldo S."/>
        </authorList>
    </citation>
    <scope>NUCLEOTIDE SEQUENCE [LARGE SCALE GENOMIC DNA]</scope>
    <source>
        <strain evidence="11 12">RAOx-1</strain>
    </source>
</reference>
<evidence type="ECO:0000256" key="1">
    <source>
        <dbReference type="ARBA" id="ARBA00003456"/>
    </source>
</evidence>
<evidence type="ECO:0000256" key="5">
    <source>
        <dbReference type="ARBA" id="ARBA00022781"/>
    </source>
</evidence>
<dbReference type="PANTHER" id="PTHR11693">
    <property type="entry name" value="ATP SYNTHASE GAMMA CHAIN"/>
    <property type="match status" value="1"/>
</dbReference>
<dbReference type="Pfam" id="PF00231">
    <property type="entry name" value="ATP-synt"/>
    <property type="match status" value="1"/>
</dbReference>
<comment type="caution">
    <text evidence="11">The sequence shown here is derived from an EMBL/GenBank/DDBJ whole genome shotgun (WGS) entry which is preliminary data.</text>
</comment>
<keyword evidence="8 10" id="KW-0139">CF(1)</keyword>
<dbReference type="PRINTS" id="PR00126">
    <property type="entry name" value="ATPASEGAMMA"/>
</dbReference>
<evidence type="ECO:0000256" key="9">
    <source>
        <dbReference type="ARBA" id="ARBA00023310"/>
    </source>
</evidence>
<accession>A0A419SH10</accession>
<dbReference type="GO" id="GO:0005524">
    <property type="term" value="F:ATP binding"/>
    <property type="evidence" value="ECO:0007669"/>
    <property type="project" value="UniProtKB-UniRule"/>
</dbReference>
<keyword evidence="10" id="KW-1003">Cell membrane</keyword>
<comment type="similarity">
    <text evidence="3 10">Belongs to the ATPase gamma chain family.</text>
</comment>
<evidence type="ECO:0000256" key="2">
    <source>
        <dbReference type="ARBA" id="ARBA00004170"/>
    </source>
</evidence>
<keyword evidence="12" id="KW-1185">Reference proteome</keyword>
<keyword evidence="5 10" id="KW-0375">Hydrogen ion transport</keyword>
<dbReference type="InterPro" id="IPR035968">
    <property type="entry name" value="ATP_synth_F1_ATPase_gsu"/>
</dbReference>
<organism evidence="11 12">
    <name type="scientific">Ammoniphilus oxalaticus</name>
    <dbReference type="NCBI Taxonomy" id="66863"/>
    <lineage>
        <taxon>Bacteria</taxon>
        <taxon>Bacillati</taxon>
        <taxon>Bacillota</taxon>
        <taxon>Bacilli</taxon>
        <taxon>Bacillales</taxon>
        <taxon>Paenibacillaceae</taxon>
        <taxon>Aneurinibacillus group</taxon>
        <taxon>Ammoniphilus</taxon>
    </lineage>
</organism>
<dbReference type="InterPro" id="IPR023632">
    <property type="entry name" value="ATP_synth_F1_gsu_CS"/>
</dbReference>
<dbReference type="SUPFAM" id="SSF52943">
    <property type="entry name" value="ATP synthase (F1-ATPase), gamma subunit"/>
    <property type="match status" value="1"/>
</dbReference>
<evidence type="ECO:0000256" key="6">
    <source>
        <dbReference type="ARBA" id="ARBA00023065"/>
    </source>
</evidence>
<dbReference type="RefSeq" id="WP_120190558.1">
    <property type="nucleotide sequence ID" value="NZ_MCHY01000009.1"/>
</dbReference>
<protein>
    <recommendedName>
        <fullName evidence="10">ATP synthase gamma chain</fullName>
    </recommendedName>
    <alternativeName>
        <fullName evidence="10">ATP synthase F1 sector gamma subunit</fullName>
    </alternativeName>
    <alternativeName>
        <fullName evidence="10">F-ATPase gamma subunit</fullName>
    </alternativeName>
</protein>
<dbReference type="GO" id="GO:0005886">
    <property type="term" value="C:plasma membrane"/>
    <property type="evidence" value="ECO:0007669"/>
    <property type="project" value="UniProtKB-SubCell"/>
</dbReference>
<name>A0A419SH10_9BACL</name>
<evidence type="ECO:0000313" key="12">
    <source>
        <dbReference type="Proteomes" id="UP000284219"/>
    </source>
</evidence>
<gene>
    <name evidence="10" type="primary">atpG</name>
    <name evidence="11" type="ORF">BEP19_12645</name>
</gene>
<dbReference type="PANTHER" id="PTHR11693:SF22">
    <property type="entry name" value="ATP SYNTHASE SUBUNIT GAMMA, MITOCHONDRIAL"/>
    <property type="match status" value="1"/>
</dbReference>